<dbReference type="EMBL" id="GFPF01000629">
    <property type="protein sequence ID" value="MAA11775.1"/>
    <property type="molecule type" value="Transcribed_RNA"/>
</dbReference>
<dbReference type="Pfam" id="PF00014">
    <property type="entry name" value="Kunitz_BPTI"/>
    <property type="match status" value="3"/>
</dbReference>
<keyword evidence="4" id="KW-1015">Disulfide bond</keyword>
<accession>A0A224Y4Y5</accession>
<keyword evidence="2" id="KW-0964">Secreted</keyword>
<feature type="domain" description="BPTI/Kunitz inhibitor" evidence="6">
    <location>
        <begin position="89"/>
        <end position="139"/>
    </location>
</feature>
<sequence>MALLHSALAFLVIIAFVHAAPQVPPPYCYERPVKGGCRPVNESWYFDVRARTCVPLRNLLCAGGQGGFRTRQSCLDCQQNAGKKGPHACPPQPLIGGCQPGTHRWYFDPEYKHCRPFQSGECSRGRNHFVNEYKCREVCAPGVVRPPQRCQQPIVLGQCHALHNFWHFDYKINDCVRYPAGLCGAGNNMFVKKREVLGCVPTAFGQKDTRVPKQTTHWRLPLEEVGMVLRQSGRALQDVQQWRLWYRWQPVCNRIRVQERVSAYR</sequence>
<dbReference type="AlphaFoldDB" id="A0A224Y4Y5"/>
<dbReference type="GO" id="GO:0048019">
    <property type="term" value="F:receptor antagonist activity"/>
    <property type="evidence" value="ECO:0007669"/>
    <property type="project" value="TreeGrafter"/>
</dbReference>
<protein>
    <submittedName>
        <fullName evidence="7">Pancreatic trypsin inhibitor</fullName>
    </submittedName>
</protein>
<evidence type="ECO:0000256" key="2">
    <source>
        <dbReference type="ARBA" id="ARBA00022525"/>
    </source>
</evidence>
<dbReference type="SMART" id="SM00131">
    <property type="entry name" value="KU"/>
    <property type="match status" value="2"/>
</dbReference>
<feature type="signal peptide" evidence="5">
    <location>
        <begin position="1"/>
        <end position="19"/>
    </location>
</feature>
<dbReference type="SUPFAM" id="SSF57362">
    <property type="entry name" value="BPTI-like"/>
    <property type="match status" value="3"/>
</dbReference>
<organism evidence="7">
    <name type="scientific">Rhipicephalus zambeziensis</name>
    <dbReference type="NCBI Taxonomy" id="60191"/>
    <lineage>
        <taxon>Eukaryota</taxon>
        <taxon>Metazoa</taxon>
        <taxon>Ecdysozoa</taxon>
        <taxon>Arthropoda</taxon>
        <taxon>Chelicerata</taxon>
        <taxon>Arachnida</taxon>
        <taxon>Acari</taxon>
        <taxon>Parasitiformes</taxon>
        <taxon>Ixodida</taxon>
        <taxon>Ixodoidea</taxon>
        <taxon>Ixodidae</taxon>
        <taxon>Rhipicephalinae</taxon>
        <taxon>Rhipicephalus</taxon>
        <taxon>Rhipicephalus</taxon>
    </lineage>
</organism>
<comment type="subcellular location">
    <subcellularLocation>
        <location evidence="1">Secreted</location>
    </subcellularLocation>
</comment>
<evidence type="ECO:0000256" key="1">
    <source>
        <dbReference type="ARBA" id="ARBA00004613"/>
    </source>
</evidence>
<dbReference type="GO" id="GO:0005615">
    <property type="term" value="C:extracellular space"/>
    <property type="evidence" value="ECO:0007669"/>
    <property type="project" value="TreeGrafter"/>
</dbReference>
<dbReference type="GO" id="GO:0050431">
    <property type="term" value="F:transforming growth factor beta binding"/>
    <property type="evidence" value="ECO:0007669"/>
    <property type="project" value="TreeGrafter"/>
</dbReference>
<dbReference type="PANTHER" id="PTHR45938">
    <property type="entry name" value="ACP24A4-RELATED"/>
    <property type="match status" value="1"/>
</dbReference>
<dbReference type="PROSITE" id="PS50279">
    <property type="entry name" value="BPTI_KUNITZ_2"/>
    <property type="match status" value="1"/>
</dbReference>
<evidence type="ECO:0000256" key="4">
    <source>
        <dbReference type="ARBA" id="ARBA00023157"/>
    </source>
</evidence>
<dbReference type="InterPro" id="IPR036880">
    <property type="entry name" value="Kunitz_BPTI_sf"/>
</dbReference>
<evidence type="ECO:0000313" key="7">
    <source>
        <dbReference type="EMBL" id="MAA11775.1"/>
    </source>
</evidence>
<evidence type="ECO:0000256" key="3">
    <source>
        <dbReference type="ARBA" id="ARBA00022729"/>
    </source>
</evidence>
<feature type="chain" id="PRO_5012578574" evidence="5">
    <location>
        <begin position="20"/>
        <end position="265"/>
    </location>
</feature>
<dbReference type="Gene3D" id="4.10.410.10">
    <property type="entry name" value="Pancreatic trypsin inhibitor Kunitz domain"/>
    <property type="match status" value="3"/>
</dbReference>
<name>A0A224Y4Y5_9ACAR</name>
<dbReference type="PANTHER" id="PTHR45938:SF11">
    <property type="entry name" value="WAP, KAZAL, IMMUNOGLOBULIN, KUNITZ AND NTR DOMAIN-CONTAINING PROTEIN 2-LIKE"/>
    <property type="match status" value="1"/>
</dbReference>
<reference evidence="7" key="1">
    <citation type="journal article" date="2017" name="Parasit. Vectors">
        <title>Sialotranscriptomics of Rhipicephalus zambeziensis reveals intricate expression profiles of secretory proteins and suggests tight temporal transcriptional regulation during blood-feeding.</title>
        <authorList>
            <person name="de Castro M.H."/>
            <person name="de Klerk D."/>
            <person name="Pienaar R."/>
            <person name="Rees D.J.G."/>
            <person name="Mans B.J."/>
        </authorList>
    </citation>
    <scope>NUCLEOTIDE SEQUENCE</scope>
    <source>
        <tissue evidence="7">Salivary glands</tissue>
    </source>
</reference>
<evidence type="ECO:0000256" key="5">
    <source>
        <dbReference type="SAM" id="SignalP"/>
    </source>
</evidence>
<evidence type="ECO:0000259" key="6">
    <source>
        <dbReference type="PROSITE" id="PS50279"/>
    </source>
</evidence>
<proteinExistence type="predicted"/>
<dbReference type="GO" id="GO:0004867">
    <property type="term" value="F:serine-type endopeptidase inhibitor activity"/>
    <property type="evidence" value="ECO:0007669"/>
    <property type="project" value="InterPro"/>
</dbReference>
<dbReference type="InterPro" id="IPR002223">
    <property type="entry name" value="Kunitz_BPTI"/>
</dbReference>
<keyword evidence="3 5" id="KW-0732">Signal</keyword>